<dbReference type="GO" id="GO:0043625">
    <property type="term" value="C:delta DNA polymerase complex"/>
    <property type="evidence" value="ECO:0007669"/>
    <property type="project" value="InterPro"/>
</dbReference>
<dbReference type="GO" id="GO:0006271">
    <property type="term" value="P:DNA strand elongation involved in DNA replication"/>
    <property type="evidence" value="ECO:0007669"/>
    <property type="project" value="TreeGrafter"/>
</dbReference>
<evidence type="ECO:0000256" key="4">
    <source>
        <dbReference type="ARBA" id="ARBA00023242"/>
    </source>
</evidence>
<organism evidence="6 7">
    <name type="scientific">Komagataella pastoris</name>
    <name type="common">Yeast</name>
    <name type="synonym">Pichia pastoris</name>
    <dbReference type="NCBI Taxonomy" id="4922"/>
    <lineage>
        <taxon>Eukaryota</taxon>
        <taxon>Fungi</taxon>
        <taxon>Dikarya</taxon>
        <taxon>Ascomycota</taxon>
        <taxon>Saccharomycotina</taxon>
        <taxon>Pichiomycetes</taxon>
        <taxon>Pichiales</taxon>
        <taxon>Pichiaceae</taxon>
        <taxon>Komagataella</taxon>
    </lineage>
</organism>
<dbReference type="PANTHER" id="PTHR17598:SF13">
    <property type="entry name" value="DNA POLYMERASE DELTA SUBUNIT 3"/>
    <property type="match status" value="1"/>
</dbReference>
<comment type="subcellular location">
    <subcellularLocation>
        <location evidence="1">Nucleus</location>
    </subcellularLocation>
</comment>
<feature type="compositionally biased region" description="Low complexity" evidence="5">
    <location>
        <begin position="370"/>
        <end position="383"/>
    </location>
</feature>
<feature type="compositionally biased region" description="Acidic residues" evidence="5">
    <location>
        <begin position="263"/>
        <end position="278"/>
    </location>
</feature>
<dbReference type="Proteomes" id="UP000094565">
    <property type="component" value="Chromosome 1"/>
</dbReference>
<keyword evidence="7" id="KW-1185">Reference proteome</keyword>
<reference evidence="6 7" key="1">
    <citation type="submission" date="2016-02" db="EMBL/GenBank/DDBJ databases">
        <title>Comparative genomic and transcriptomic foundation for Pichia pastoris.</title>
        <authorList>
            <person name="Love K.R."/>
            <person name="Shah K.A."/>
            <person name="Whittaker C.A."/>
            <person name="Wu J."/>
            <person name="Bartlett M.C."/>
            <person name="Ma D."/>
            <person name="Leeson R.L."/>
            <person name="Priest M."/>
            <person name="Young S.K."/>
            <person name="Love J.C."/>
        </authorList>
    </citation>
    <scope>NUCLEOTIDE SEQUENCE [LARGE SCALE GENOMIC DNA]</scope>
    <source>
        <strain evidence="6 7">ATCC 28485</strain>
    </source>
</reference>
<evidence type="ECO:0000256" key="2">
    <source>
        <dbReference type="ARBA" id="ARBA00017589"/>
    </source>
</evidence>
<sequence length="407" mass="45222">MTQIASYLATKLYEEKLPVTYRMLSRELSIDVRRSKEELAEFYKKNEKLEVMYIVSGLKNGLAIKLASKQDLETVKQGYEKVLSVACYSLSTSGVGAQEVANMEGMRRNEWLSPELQRKLGIIEGPSDEEQPAEQIEQAEEQRPKVDVVEKSAPKRSPEPKSAQSPKPTKKTENIPAITSKYVSRKLENSKSSSSLQKTLPASKAKPKSKAAFTYVSRKEPKESIVAGDIEDDNSFPLNEPPRKKTTEEINKERQELAAMFTDSDDEMQDTQVIEEDSAPSKEDSLFVIDDDEDEGGDQSHAKEDASPTDQMDVDLASDFDTSIQEINPPVASNEPPQNKVEQPKEEITSYVDEDGFITTVRNTKISTDKPSNSKSSSSKPSPTVGTVKGKSSKKAQSTLMSFFGKK</sequence>
<evidence type="ECO:0000313" key="6">
    <source>
        <dbReference type="EMBL" id="ANZ73939.1"/>
    </source>
</evidence>
<proteinExistence type="predicted"/>
<dbReference type="InterPro" id="IPR019038">
    <property type="entry name" value="POLD3"/>
</dbReference>
<dbReference type="InterPro" id="IPR041913">
    <property type="entry name" value="POLD3_sf"/>
</dbReference>
<keyword evidence="3" id="KW-0235">DNA replication</keyword>
<protein>
    <recommendedName>
        <fullName evidence="2">DNA polymerase delta subunit 3</fullName>
    </recommendedName>
</protein>
<feature type="compositionally biased region" description="Low complexity" evidence="5">
    <location>
        <begin position="190"/>
        <end position="204"/>
    </location>
</feature>
<dbReference type="GO" id="GO:0006297">
    <property type="term" value="P:nucleotide-excision repair, DNA gap filling"/>
    <property type="evidence" value="ECO:0007669"/>
    <property type="project" value="TreeGrafter"/>
</dbReference>
<dbReference type="AlphaFoldDB" id="A0A1B2J7G9"/>
<dbReference type="EMBL" id="CP014584">
    <property type="protein sequence ID" value="ANZ73939.1"/>
    <property type="molecule type" value="Genomic_DNA"/>
</dbReference>
<name>A0A1B2J7G9_PICPA</name>
<feature type="compositionally biased region" description="Basic and acidic residues" evidence="5">
    <location>
        <begin position="241"/>
        <end position="256"/>
    </location>
</feature>
<dbReference type="Gene3D" id="3.90.1030.20">
    <property type="entry name" value="DNA polymerase delta, p66 (Cdc27) subunit, wHTH domain"/>
    <property type="match status" value="1"/>
</dbReference>
<evidence type="ECO:0000256" key="3">
    <source>
        <dbReference type="ARBA" id="ARBA00022705"/>
    </source>
</evidence>
<dbReference type="GO" id="GO:1904161">
    <property type="term" value="P:DNA synthesis involved in UV-damage excision repair"/>
    <property type="evidence" value="ECO:0007669"/>
    <property type="project" value="TreeGrafter"/>
</dbReference>
<evidence type="ECO:0000256" key="5">
    <source>
        <dbReference type="SAM" id="MobiDB-lite"/>
    </source>
</evidence>
<dbReference type="OrthoDB" id="3993890at2759"/>
<evidence type="ECO:0000313" key="7">
    <source>
        <dbReference type="Proteomes" id="UP000094565"/>
    </source>
</evidence>
<dbReference type="PANTHER" id="PTHR17598">
    <property type="entry name" value="DNA POLYMERASE DELTA SUBUNIT 3"/>
    <property type="match status" value="1"/>
</dbReference>
<dbReference type="Pfam" id="PF09507">
    <property type="entry name" value="CDC27"/>
    <property type="match status" value="1"/>
</dbReference>
<accession>A0A1B2J7G9</accession>
<keyword evidence="4" id="KW-0539">Nucleus</keyword>
<feature type="region of interest" description="Disordered" evidence="5">
    <location>
        <begin position="123"/>
        <end position="407"/>
    </location>
</feature>
<evidence type="ECO:0000256" key="1">
    <source>
        <dbReference type="ARBA" id="ARBA00004123"/>
    </source>
</evidence>
<gene>
    <name evidence="6" type="primary">POL32</name>
    <name evidence="6" type="ORF">ATY40_BA7500928</name>
</gene>
<feature type="compositionally biased region" description="Basic and acidic residues" evidence="5">
    <location>
        <begin position="140"/>
        <end position="159"/>
    </location>
</feature>
<dbReference type="GO" id="GO:0003887">
    <property type="term" value="F:DNA-directed DNA polymerase activity"/>
    <property type="evidence" value="ECO:0007669"/>
    <property type="project" value="TreeGrafter"/>
</dbReference>